<dbReference type="Gramene" id="AET3Gv20769700.20">
    <property type="protein sequence ID" value="AET3Gv20769700.20"/>
    <property type="gene ID" value="AET3Gv20769700"/>
</dbReference>
<dbReference type="EnsemblPlants" id="AET3Gv20769700.20">
    <property type="protein sequence ID" value="AET3Gv20769700.20"/>
    <property type="gene ID" value="AET3Gv20769700"/>
</dbReference>
<sequence>MNQFTGRIPPELGLLTNLSWLDLSANQLSGQIPVSRGSDPGLDKLVATKHL</sequence>
<evidence type="ECO:0000313" key="1">
    <source>
        <dbReference type="EnsemblPlants" id="AET3Gv20769700.20"/>
    </source>
</evidence>
<proteinExistence type="predicted"/>
<reference evidence="1" key="3">
    <citation type="journal article" date="2017" name="Nature">
        <title>Genome sequence of the progenitor of the wheat D genome Aegilops tauschii.</title>
        <authorList>
            <person name="Luo M.C."/>
            <person name="Gu Y.Q."/>
            <person name="Puiu D."/>
            <person name="Wang H."/>
            <person name="Twardziok S.O."/>
            <person name="Deal K.R."/>
            <person name="Huo N."/>
            <person name="Zhu T."/>
            <person name="Wang L."/>
            <person name="Wang Y."/>
            <person name="McGuire P.E."/>
            <person name="Liu S."/>
            <person name="Long H."/>
            <person name="Ramasamy R.K."/>
            <person name="Rodriguez J.C."/>
            <person name="Van S.L."/>
            <person name="Yuan L."/>
            <person name="Wang Z."/>
            <person name="Xia Z."/>
            <person name="Xiao L."/>
            <person name="Anderson O.D."/>
            <person name="Ouyang S."/>
            <person name="Liang Y."/>
            <person name="Zimin A.V."/>
            <person name="Pertea G."/>
            <person name="Qi P."/>
            <person name="Bennetzen J.L."/>
            <person name="Dai X."/>
            <person name="Dawson M.W."/>
            <person name="Muller H.G."/>
            <person name="Kugler K."/>
            <person name="Rivarola-Duarte L."/>
            <person name="Spannagl M."/>
            <person name="Mayer K.F.X."/>
            <person name="Lu F.H."/>
            <person name="Bevan M.W."/>
            <person name="Leroy P."/>
            <person name="Li P."/>
            <person name="You F.M."/>
            <person name="Sun Q."/>
            <person name="Liu Z."/>
            <person name="Lyons E."/>
            <person name="Wicker T."/>
            <person name="Salzberg S.L."/>
            <person name="Devos K.M."/>
            <person name="Dvorak J."/>
        </authorList>
    </citation>
    <scope>NUCLEOTIDE SEQUENCE [LARGE SCALE GENOMIC DNA]</scope>
    <source>
        <strain evidence="1">cv. AL8/78</strain>
    </source>
</reference>
<accession>A0A453FT03</accession>
<reference evidence="2" key="1">
    <citation type="journal article" date="2014" name="Science">
        <title>Ancient hybridizations among the ancestral genomes of bread wheat.</title>
        <authorList>
            <consortium name="International Wheat Genome Sequencing Consortium,"/>
            <person name="Marcussen T."/>
            <person name="Sandve S.R."/>
            <person name="Heier L."/>
            <person name="Spannagl M."/>
            <person name="Pfeifer M."/>
            <person name="Jakobsen K.S."/>
            <person name="Wulff B.B."/>
            <person name="Steuernagel B."/>
            <person name="Mayer K.F."/>
            <person name="Olsen O.A."/>
        </authorList>
    </citation>
    <scope>NUCLEOTIDE SEQUENCE [LARGE SCALE GENOMIC DNA]</scope>
    <source>
        <strain evidence="2">cv. AL8/78</strain>
    </source>
</reference>
<dbReference type="Proteomes" id="UP000015105">
    <property type="component" value="Chromosome 3D"/>
</dbReference>
<dbReference type="InterPro" id="IPR032675">
    <property type="entry name" value="LRR_dom_sf"/>
</dbReference>
<name>A0A453FT03_AEGTS</name>
<dbReference type="SUPFAM" id="SSF52058">
    <property type="entry name" value="L domain-like"/>
    <property type="match status" value="1"/>
</dbReference>
<protein>
    <recommendedName>
        <fullName evidence="3">LRR receptor-like serine/threonine-protein kinase</fullName>
    </recommendedName>
</protein>
<dbReference type="Gene3D" id="3.80.10.10">
    <property type="entry name" value="Ribonuclease Inhibitor"/>
    <property type="match status" value="1"/>
</dbReference>
<dbReference type="Pfam" id="PF00560">
    <property type="entry name" value="LRR_1"/>
    <property type="match status" value="1"/>
</dbReference>
<dbReference type="InterPro" id="IPR001611">
    <property type="entry name" value="Leu-rich_rpt"/>
</dbReference>
<reference evidence="2" key="2">
    <citation type="journal article" date="2017" name="Nat. Plants">
        <title>The Aegilops tauschii genome reveals multiple impacts of transposons.</title>
        <authorList>
            <person name="Zhao G."/>
            <person name="Zou C."/>
            <person name="Li K."/>
            <person name="Wang K."/>
            <person name="Li T."/>
            <person name="Gao L."/>
            <person name="Zhang X."/>
            <person name="Wang H."/>
            <person name="Yang Z."/>
            <person name="Liu X."/>
            <person name="Jiang W."/>
            <person name="Mao L."/>
            <person name="Kong X."/>
            <person name="Jiao Y."/>
            <person name="Jia J."/>
        </authorList>
    </citation>
    <scope>NUCLEOTIDE SEQUENCE [LARGE SCALE GENOMIC DNA]</scope>
    <source>
        <strain evidence="2">cv. AL8/78</strain>
    </source>
</reference>
<dbReference type="Gramene" id="AET3Gv20769700.6">
    <property type="protein sequence ID" value="AET3Gv20769700.6"/>
    <property type="gene ID" value="AET3Gv20769700"/>
</dbReference>
<dbReference type="EnsemblPlants" id="AET3Gv20769700.3">
    <property type="protein sequence ID" value="AET3Gv20769700.3"/>
    <property type="gene ID" value="AET3Gv20769700"/>
</dbReference>
<organism evidence="1 2">
    <name type="scientific">Aegilops tauschii subsp. strangulata</name>
    <name type="common">Goatgrass</name>
    <dbReference type="NCBI Taxonomy" id="200361"/>
    <lineage>
        <taxon>Eukaryota</taxon>
        <taxon>Viridiplantae</taxon>
        <taxon>Streptophyta</taxon>
        <taxon>Embryophyta</taxon>
        <taxon>Tracheophyta</taxon>
        <taxon>Spermatophyta</taxon>
        <taxon>Magnoliopsida</taxon>
        <taxon>Liliopsida</taxon>
        <taxon>Poales</taxon>
        <taxon>Poaceae</taxon>
        <taxon>BOP clade</taxon>
        <taxon>Pooideae</taxon>
        <taxon>Triticodae</taxon>
        <taxon>Triticeae</taxon>
        <taxon>Triticinae</taxon>
        <taxon>Aegilops</taxon>
    </lineage>
</organism>
<reference evidence="1" key="5">
    <citation type="journal article" date="2021" name="G3 (Bethesda)">
        <title>Aegilops tauschii genome assembly Aet v5.0 features greater sequence contiguity and improved annotation.</title>
        <authorList>
            <person name="Wang L."/>
            <person name="Zhu T."/>
            <person name="Rodriguez J.C."/>
            <person name="Deal K.R."/>
            <person name="Dubcovsky J."/>
            <person name="McGuire P.E."/>
            <person name="Lux T."/>
            <person name="Spannagl M."/>
            <person name="Mayer K.F.X."/>
            <person name="Baldrich P."/>
            <person name="Meyers B.C."/>
            <person name="Huo N."/>
            <person name="Gu Y.Q."/>
            <person name="Zhou H."/>
            <person name="Devos K.M."/>
            <person name="Bennetzen J.L."/>
            <person name="Unver T."/>
            <person name="Budak H."/>
            <person name="Gulick P.J."/>
            <person name="Galiba G."/>
            <person name="Kalapos B."/>
            <person name="Nelson D.R."/>
            <person name="Li P."/>
            <person name="You F.M."/>
            <person name="Luo M.C."/>
            <person name="Dvorak J."/>
        </authorList>
    </citation>
    <scope>NUCLEOTIDE SEQUENCE [LARGE SCALE GENOMIC DNA]</scope>
    <source>
        <strain evidence="1">cv. AL8/78</strain>
    </source>
</reference>
<dbReference type="Gramene" id="AET3Gv20769700.3">
    <property type="protein sequence ID" value="AET3Gv20769700.3"/>
    <property type="gene ID" value="AET3Gv20769700"/>
</dbReference>
<evidence type="ECO:0008006" key="3">
    <source>
        <dbReference type="Google" id="ProtNLM"/>
    </source>
</evidence>
<dbReference type="AlphaFoldDB" id="A0A453FT03"/>
<dbReference type="EnsemblPlants" id="AET3Gv20769700.6">
    <property type="protein sequence ID" value="AET3Gv20769700.6"/>
    <property type="gene ID" value="AET3Gv20769700"/>
</dbReference>
<reference evidence="1" key="4">
    <citation type="submission" date="2019-03" db="UniProtKB">
        <authorList>
            <consortium name="EnsemblPlants"/>
        </authorList>
    </citation>
    <scope>IDENTIFICATION</scope>
</reference>
<evidence type="ECO:0000313" key="2">
    <source>
        <dbReference type="Proteomes" id="UP000015105"/>
    </source>
</evidence>
<keyword evidence="2" id="KW-1185">Reference proteome</keyword>